<sequence length="215" mass="23469">MQAPRPELAGRSMRQLQPWQPASWPRPAASFEIRQHSIFSPPGPRLGFPPRLSPSARPPPIRRLPTSLPPPRLPVAVSAPSARLQVAYSTPSARLPASRWPPPRPPPASPPLGGRLRALRPPPRLPVAASMPPGGRLRTLRLVDSSAPFASRWLPPRLPVVTSASSGAAGLRGGEWMLKWCFLWPTKGWLVPGSLCITLLLGLGVFWLQLRIMEP</sequence>
<comment type="caution">
    <text evidence="3">The sequence shown here is derived from an EMBL/GenBank/DDBJ whole genome shotgun (WGS) entry which is preliminary data.</text>
</comment>
<feature type="region of interest" description="Disordered" evidence="1">
    <location>
        <begin position="93"/>
        <end position="114"/>
    </location>
</feature>
<evidence type="ECO:0000313" key="3">
    <source>
        <dbReference type="EMBL" id="KAG8047996.1"/>
    </source>
</evidence>
<dbReference type="EMBL" id="JAAALK010000290">
    <property type="protein sequence ID" value="KAG8047996.1"/>
    <property type="molecule type" value="Genomic_DNA"/>
</dbReference>
<keyword evidence="2" id="KW-0472">Membrane</keyword>
<proteinExistence type="predicted"/>
<feature type="compositionally biased region" description="Pro residues" evidence="1">
    <location>
        <begin position="56"/>
        <end position="73"/>
    </location>
</feature>
<reference evidence="3" key="2">
    <citation type="submission" date="2021-02" db="EMBL/GenBank/DDBJ databases">
        <authorList>
            <person name="Kimball J.A."/>
            <person name="Haas M.W."/>
            <person name="Macchietto M."/>
            <person name="Kono T."/>
            <person name="Duquette J."/>
            <person name="Shao M."/>
        </authorList>
    </citation>
    <scope>NUCLEOTIDE SEQUENCE</scope>
    <source>
        <tissue evidence="3">Fresh leaf tissue</tissue>
    </source>
</reference>
<feature type="compositionally biased region" description="Pro residues" evidence="1">
    <location>
        <begin position="99"/>
        <end position="110"/>
    </location>
</feature>
<evidence type="ECO:0000256" key="2">
    <source>
        <dbReference type="SAM" id="Phobius"/>
    </source>
</evidence>
<reference evidence="3" key="1">
    <citation type="journal article" date="2021" name="bioRxiv">
        <title>Whole Genome Assembly and Annotation of Northern Wild Rice, Zizania palustris L., Supports a Whole Genome Duplication in the Zizania Genus.</title>
        <authorList>
            <person name="Haas M."/>
            <person name="Kono T."/>
            <person name="Macchietto M."/>
            <person name="Millas R."/>
            <person name="McGilp L."/>
            <person name="Shao M."/>
            <person name="Duquette J."/>
            <person name="Hirsch C.N."/>
            <person name="Kimball J."/>
        </authorList>
    </citation>
    <scope>NUCLEOTIDE SEQUENCE</scope>
    <source>
        <tissue evidence="3">Fresh leaf tissue</tissue>
    </source>
</reference>
<evidence type="ECO:0000256" key="1">
    <source>
        <dbReference type="SAM" id="MobiDB-lite"/>
    </source>
</evidence>
<feature type="compositionally biased region" description="Low complexity" evidence="1">
    <location>
        <begin position="45"/>
        <end position="55"/>
    </location>
</feature>
<keyword evidence="2" id="KW-0812">Transmembrane</keyword>
<dbReference type="AlphaFoldDB" id="A0A8J5R7B5"/>
<feature type="region of interest" description="Disordered" evidence="1">
    <location>
        <begin position="1"/>
        <end position="75"/>
    </location>
</feature>
<gene>
    <name evidence="3" type="ORF">GUJ93_ZPchr0008g12713</name>
</gene>
<protein>
    <submittedName>
        <fullName evidence="3">Uncharacterized protein</fullName>
    </submittedName>
</protein>
<name>A0A8J5R7B5_ZIZPA</name>
<keyword evidence="2" id="KW-1133">Transmembrane helix</keyword>
<accession>A0A8J5R7B5</accession>
<keyword evidence="4" id="KW-1185">Reference proteome</keyword>
<feature type="transmembrane region" description="Helical" evidence="2">
    <location>
        <begin position="189"/>
        <end position="210"/>
    </location>
</feature>
<evidence type="ECO:0000313" key="4">
    <source>
        <dbReference type="Proteomes" id="UP000729402"/>
    </source>
</evidence>
<dbReference type="Proteomes" id="UP000729402">
    <property type="component" value="Unassembled WGS sequence"/>
</dbReference>
<organism evidence="3 4">
    <name type="scientific">Zizania palustris</name>
    <name type="common">Northern wild rice</name>
    <dbReference type="NCBI Taxonomy" id="103762"/>
    <lineage>
        <taxon>Eukaryota</taxon>
        <taxon>Viridiplantae</taxon>
        <taxon>Streptophyta</taxon>
        <taxon>Embryophyta</taxon>
        <taxon>Tracheophyta</taxon>
        <taxon>Spermatophyta</taxon>
        <taxon>Magnoliopsida</taxon>
        <taxon>Liliopsida</taxon>
        <taxon>Poales</taxon>
        <taxon>Poaceae</taxon>
        <taxon>BOP clade</taxon>
        <taxon>Oryzoideae</taxon>
        <taxon>Oryzeae</taxon>
        <taxon>Zizaniinae</taxon>
        <taxon>Zizania</taxon>
    </lineage>
</organism>